<gene>
    <name evidence="1" type="ORF">GCM10011507_09590</name>
</gene>
<comment type="caution">
    <text evidence="1">The sequence shown here is derived from an EMBL/GenBank/DDBJ whole genome shotgun (WGS) entry which is preliminary data.</text>
</comment>
<evidence type="ECO:0000313" key="1">
    <source>
        <dbReference type="EMBL" id="GGA60087.1"/>
    </source>
</evidence>
<reference evidence="1" key="2">
    <citation type="submission" date="2020-09" db="EMBL/GenBank/DDBJ databases">
        <authorList>
            <person name="Sun Q."/>
            <person name="Zhou Y."/>
        </authorList>
    </citation>
    <scope>NUCLEOTIDE SEQUENCE</scope>
    <source>
        <strain evidence="1">CGMCC 1.15447</strain>
    </source>
</reference>
<sequence>MPSHNNPVHCCSLRFPHGAALRPDASHTAQKTIHSHHSNTYSSLAAVSCANPVTHASGAARPTGSGDILKRIAHRLSAQL</sequence>
<accession>A0A916W1P0</accession>
<organism evidence="1 2">
    <name type="scientific">Edaphobacter acidisoli</name>
    <dbReference type="NCBI Taxonomy" id="2040573"/>
    <lineage>
        <taxon>Bacteria</taxon>
        <taxon>Pseudomonadati</taxon>
        <taxon>Acidobacteriota</taxon>
        <taxon>Terriglobia</taxon>
        <taxon>Terriglobales</taxon>
        <taxon>Acidobacteriaceae</taxon>
        <taxon>Edaphobacter</taxon>
    </lineage>
</organism>
<reference evidence="1" key="1">
    <citation type="journal article" date="2014" name="Int. J. Syst. Evol. Microbiol.">
        <title>Complete genome sequence of Corynebacterium casei LMG S-19264T (=DSM 44701T), isolated from a smear-ripened cheese.</title>
        <authorList>
            <consortium name="US DOE Joint Genome Institute (JGI-PGF)"/>
            <person name="Walter F."/>
            <person name="Albersmeier A."/>
            <person name="Kalinowski J."/>
            <person name="Ruckert C."/>
        </authorList>
    </citation>
    <scope>NUCLEOTIDE SEQUENCE</scope>
    <source>
        <strain evidence="1">CGMCC 1.15447</strain>
    </source>
</reference>
<dbReference type="AlphaFoldDB" id="A0A916W1P0"/>
<protein>
    <submittedName>
        <fullName evidence="1">Uncharacterized protein</fullName>
    </submittedName>
</protein>
<name>A0A916W1P0_9BACT</name>
<dbReference type="EMBL" id="BMJB01000001">
    <property type="protein sequence ID" value="GGA60087.1"/>
    <property type="molecule type" value="Genomic_DNA"/>
</dbReference>
<proteinExistence type="predicted"/>
<dbReference type="Proteomes" id="UP000648801">
    <property type="component" value="Unassembled WGS sequence"/>
</dbReference>
<keyword evidence="2" id="KW-1185">Reference proteome</keyword>
<evidence type="ECO:0000313" key="2">
    <source>
        <dbReference type="Proteomes" id="UP000648801"/>
    </source>
</evidence>